<dbReference type="EMBL" id="HBGF01046372">
    <property type="protein sequence ID" value="CAD9147519.1"/>
    <property type="molecule type" value="Transcribed_RNA"/>
</dbReference>
<accession>A0A6U4X5C7</accession>
<evidence type="ECO:0000313" key="1">
    <source>
        <dbReference type="EMBL" id="CAD9147519.1"/>
    </source>
</evidence>
<evidence type="ECO:0000313" key="2">
    <source>
        <dbReference type="EMBL" id="CAD9147521.1"/>
    </source>
</evidence>
<reference evidence="2" key="1">
    <citation type="submission" date="2021-01" db="EMBL/GenBank/DDBJ databases">
        <authorList>
            <person name="Corre E."/>
            <person name="Pelletier E."/>
            <person name="Niang G."/>
            <person name="Scheremetjew M."/>
            <person name="Finn R."/>
            <person name="Kale V."/>
            <person name="Holt S."/>
            <person name="Cochrane G."/>
            <person name="Meng A."/>
            <person name="Brown T."/>
            <person name="Cohen L."/>
        </authorList>
    </citation>
    <scope>NUCLEOTIDE SEQUENCE</scope>
    <source>
        <strain evidence="2">CCAP 1951/1</strain>
    </source>
</reference>
<protein>
    <submittedName>
        <fullName evidence="2">Uncharacterized protein</fullName>
    </submittedName>
</protein>
<gene>
    <name evidence="1" type="ORF">NDES1114_LOCUS31023</name>
    <name evidence="2" type="ORF">NDES1114_LOCUS31024</name>
</gene>
<sequence length="111" mass="12049">MMPIDASTAMPPMVSLCAVSCRSTVPSLRNTSRRLSSSPVKSAFSASVVARRDPADVTKLVLFMVTGRPGTPCRRAHDTERAPTASKMCCLYAVETRTVDWAVMTQDEPKT</sequence>
<proteinExistence type="predicted"/>
<name>A0A6U4X5C7_NEODS</name>
<dbReference type="EMBL" id="HBGF01046373">
    <property type="protein sequence ID" value="CAD9147521.1"/>
    <property type="molecule type" value="Transcribed_RNA"/>
</dbReference>
<organism evidence="2">
    <name type="scientific">Neobodo designis</name>
    <name type="common">Flagellated protozoan</name>
    <name type="synonym">Bodo designis</name>
    <dbReference type="NCBI Taxonomy" id="312471"/>
    <lineage>
        <taxon>Eukaryota</taxon>
        <taxon>Discoba</taxon>
        <taxon>Euglenozoa</taxon>
        <taxon>Kinetoplastea</taxon>
        <taxon>Metakinetoplastina</taxon>
        <taxon>Neobodonida</taxon>
        <taxon>Neobodo</taxon>
    </lineage>
</organism>
<dbReference type="AlphaFoldDB" id="A0A6U4X5C7"/>